<evidence type="ECO:0000313" key="2">
    <source>
        <dbReference type="EMBL" id="USW52334.1"/>
    </source>
</evidence>
<dbReference type="PANTHER" id="PTHR11786">
    <property type="entry name" value="N-HYDROXYARYLAMINE O-ACETYLTRANSFERASE"/>
    <property type="match status" value="1"/>
</dbReference>
<evidence type="ECO:0000313" key="3">
    <source>
        <dbReference type="Proteomes" id="UP001056384"/>
    </source>
</evidence>
<dbReference type="Gene3D" id="3.30.2140.20">
    <property type="match status" value="1"/>
</dbReference>
<dbReference type="Proteomes" id="UP001056384">
    <property type="component" value="Chromosome 4"/>
</dbReference>
<accession>A0A9Q9EJL1</accession>
<dbReference type="InterPro" id="IPR053710">
    <property type="entry name" value="Arylamine_NAT_domain_sf"/>
</dbReference>
<comment type="similarity">
    <text evidence="1">Belongs to the arylamine N-acetyltransferase family.</text>
</comment>
<sequence>MANRPTFSEEQIHQFYDRIELPQRYRYTPGEESKAVAQGPAGLEILAALQRHTLATVPFENLALHYSRTKIVDIHPELLFQKIVSNNAGRGGYCMETNSLFGAVLRTLGFKLYSTSGRVNSAASPNGEVGDKAMYYGFAHYINIVTIDGMRYHVDVAFGAGGATRPLPLQDGKVHLNMRPSQEVRLRYGSIAETESDTKLWIFERRNRPQDPWSPNYCFLDREEFIPADFEMMNYFTSTSRMTFFTYTILVVKFALSEDQSEIIGETVLYGNRLFKRIAGKKEFDVQLSTESERIEALERDFGIRLNENQQSGILGMVTMLGH</sequence>
<name>A0A9Q9EJL1_9PEZI</name>
<proteinExistence type="inferred from homology"/>
<keyword evidence="3" id="KW-1185">Reference proteome</keyword>
<dbReference type="InterPro" id="IPR038765">
    <property type="entry name" value="Papain-like_cys_pep_sf"/>
</dbReference>
<reference evidence="2" key="1">
    <citation type="submission" date="2022-06" db="EMBL/GenBank/DDBJ databases">
        <title>Complete genome sequences of two strains of the flax pathogen Septoria linicola.</title>
        <authorList>
            <person name="Lapalu N."/>
            <person name="Simon A."/>
            <person name="Demenou B."/>
            <person name="Paumier D."/>
            <person name="Guillot M.-P."/>
            <person name="Gout L."/>
            <person name="Valade R."/>
        </authorList>
    </citation>
    <scope>NUCLEOTIDE SEQUENCE</scope>
    <source>
        <strain evidence="2">SE15195</strain>
    </source>
</reference>
<dbReference type="EMBL" id="CP099421">
    <property type="protein sequence ID" value="USW52334.1"/>
    <property type="molecule type" value="Genomic_DNA"/>
</dbReference>
<dbReference type="OrthoDB" id="10260017at2759"/>
<dbReference type="AlphaFoldDB" id="A0A9Q9EJL1"/>
<dbReference type="GO" id="GO:0016407">
    <property type="term" value="F:acetyltransferase activity"/>
    <property type="evidence" value="ECO:0007669"/>
    <property type="project" value="InterPro"/>
</dbReference>
<dbReference type="Pfam" id="PF00797">
    <property type="entry name" value="Acetyltransf_2"/>
    <property type="match status" value="1"/>
</dbReference>
<protein>
    <submittedName>
        <fullName evidence="2">Arylamine N-acetyltransferase, papain-like cysteine peptidase superfamily</fullName>
    </submittedName>
</protein>
<evidence type="ECO:0000256" key="1">
    <source>
        <dbReference type="ARBA" id="ARBA00006547"/>
    </source>
</evidence>
<organism evidence="2 3">
    <name type="scientific">Septoria linicola</name>
    <dbReference type="NCBI Taxonomy" id="215465"/>
    <lineage>
        <taxon>Eukaryota</taxon>
        <taxon>Fungi</taxon>
        <taxon>Dikarya</taxon>
        <taxon>Ascomycota</taxon>
        <taxon>Pezizomycotina</taxon>
        <taxon>Dothideomycetes</taxon>
        <taxon>Dothideomycetidae</taxon>
        <taxon>Mycosphaerellales</taxon>
        <taxon>Mycosphaerellaceae</taxon>
        <taxon>Septoria</taxon>
    </lineage>
</organism>
<dbReference type="PANTHER" id="PTHR11786:SF0">
    <property type="entry name" value="ARYLAMINE N-ACETYLTRANSFERASE 4-RELATED"/>
    <property type="match status" value="1"/>
</dbReference>
<gene>
    <name evidence="2" type="ORF">Slin15195_G056530</name>
</gene>
<dbReference type="InterPro" id="IPR001447">
    <property type="entry name" value="Arylamine_N-AcTrfase"/>
</dbReference>
<dbReference type="SUPFAM" id="SSF54001">
    <property type="entry name" value="Cysteine proteinases"/>
    <property type="match status" value="1"/>
</dbReference>